<evidence type="ECO:0000313" key="5">
    <source>
        <dbReference type="EMBL" id="URG17519.1"/>
    </source>
</evidence>
<evidence type="ECO:0000313" key="6">
    <source>
        <dbReference type="Proteomes" id="UP001057085"/>
    </source>
</evidence>
<evidence type="ECO:0000259" key="4">
    <source>
        <dbReference type="Pfam" id="PF10708"/>
    </source>
</evidence>
<keyword evidence="2" id="KW-0472">Membrane</keyword>
<evidence type="ECO:0000256" key="2">
    <source>
        <dbReference type="SAM" id="Phobius"/>
    </source>
</evidence>
<keyword evidence="6" id="KW-1185">Reference proteome</keyword>
<evidence type="ECO:0000256" key="1">
    <source>
        <dbReference type="SAM" id="MobiDB-lite"/>
    </source>
</evidence>
<dbReference type="Pfam" id="PF10708">
    <property type="entry name" value="DUF2510"/>
    <property type="match status" value="1"/>
</dbReference>
<sequence>MTTPTPPPGWHPDPEGKPQLRWWDGTQWTSATQPRPQQTKHADVGPPPPAPVSPEARKLGNRIAIGVIALASVLFLGYSMFGDRGSQETSTASRETTSTTTATAASTTTTRIRPPAAYVPPVTRTTTPNITDSMDSANAPLFIGALKRIDFPNDYGNDYLYLQAIYVCSSLDEGKSFTATGVGLLETNPDWTPEQAGQLAGIAVGAFCNQHEGKIPGR</sequence>
<gene>
    <name evidence="5" type="ORF">Mbo4_029</name>
</gene>
<proteinExistence type="predicted"/>
<feature type="domain" description="DUF2510" evidence="4">
    <location>
        <begin position="8"/>
        <end position="40"/>
    </location>
</feature>
<dbReference type="Pfam" id="PF05305">
    <property type="entry name" value="DUF732"/>
    <property type="match status" value="1"/>
</dbReference>
<dbReference type="Proteomes" id="UP001057085">
    <property type="component" value="Segment"/>
</dbReference>
<feature type="region of interest" description="Disordered" evidence="1">
    <location>
        <begin position="85"/>
        <end position="131"/>
    </location>
</feature>
<evidence type="ECO:0008006" key="7">
    <source>
        <dbReference type="Google" id="ProtNLM"/>
    </source>
</evidence>
<reference evidence="5" key="1">
    <citation type="submission" date="2022-04" db="EMBL/GenBank/DDBJ databases">
        <authorList>
            <person name="Hwangbo M."/>
            <person name="Wang B."/>
            <person name="Yang S.-H."/>
            <person name="Gill J.J."/>
            <person name="Chu K.-H."/>
            <person name="Young R."/>
        </authorList>
    </citation>
    <scope>NUCLEOTIDE SEQUENCE</scope>
</reference>
<dbReference type="InterPro" id="IPR007969">
    <property type="entry name" value="DUF732"/>
</dbReference>
<evidence type="ECO:0000259" key="3">
    <source>
        <dbReference type="Pfam" id="PF05305"/>
    </source>
</evidence>
<feature type="compositionally biased region" description="Polar residues" evidence="1">
    <location>
        <begin position="26"/>
        <end position="39"/>
    </location>
</feature>
<accession>A0A9E7IEM4</accession>
<organism evidence="5 6">
    <name type="scientific">Rhodococcus phage Mbo4</name>
    <dbReference type="NCBI Taxonomy" id="2936912"/>
    <lineage>
        <taxon>Viruses</taxon>
        <taxon>Duplodnaviria</taxon>
        <taxon>Heunggongvirae</taxon>
        <taxon>Uroviricota</taxon>
        <taxon>Caudoviricetes</taxon>
        <taxon>Mboquatrovirus</taxon>
        <taxon>Mboquatrovirus Mbo4</taxon>
    </lineage>
</organism>
<feature type="domain" description="DUF732" evidence="3">
    <location>
        <begin position="142"/>
        <end position="210"/>
    </location>
</feature>
<protein>
    <recommendedName>
        <fullName evidence="7">DUF2510 domain-containing protein</fullName>
    </recommendedName>
</protein>
<dbReference type="EMBL" id="ON191532">
    <property type="protein sequence ID" value="URG17519.1"/>
    <property type="molecule type" value="Genomic_DNA"/>
</dbReference>
<feature type="region of interest" description="Disordered" evidence="1">
    <location>
        <begin position="1"/>
        <end position="56"/>
    </location>
</feature>
<keyword evidence="2" id="KW-1133">Transmembrane helix</keyword>
<feature type="transmembrane region" description="Helical" evidence="2">
    <location>
        <begin position="63"/>
        <end position="81"/>
    </location>
</feature>
<keyword evidence="2" id="KW-0812">Transmembrane</keyword>
<feature type="compositionally biased region" description="Pro residues" evidence="1">
    <location>
        <begin position="1"/>
        <end position="11"/>
    </location>
</feature>
<dbReference type="InterPro" id="IPR018929">
    <property type="entry name" value="DUF2510"/>
</dbReference>
<feature type="compositionally biased region" description="Low complexity" evidence="1">
    <location>
        <begin position="88"/>
        <end position="111"/>
    </location>
</feature>
<name>A0A9E7IEM4_9CAUD</name>